<evidence type="ECO:0000313" key="1">
    <source>
        <dbReference type="EMBL" id="MBB5060166.1"/>
    </source>
</evidence>
<reference evidence="1 2" key="1">
    <citation type="submission" date="2020-08" db="EMBL/GenBank/DDBJ databases">
        <title>Genomic Encyclopedia of Type Strains, Phase IV (KMG-V): Genome sequencing to study the core and pangenomes of soil and plant-associated prokaryotes.</title>
        <authorList>
            <person name="Whitman W."/>
        </authorList>
    </citation>
    <scope>NUCLEOTIDE SEQUENCE [LARGE SCALE GENOMIC DNA]</scope>
    <source>
        <strain evidence="1 2">M8UP14</strain>
    </source>
</reference>
<dbReference type="EMBL" id="JACHIP010000010">
    <property type="protein sequence ID" value="MBB5060166.1"/>
    <property type="molecule type" value="Genomic_DNA"/>
</dbReference>
<accession>A0A7W8E608</accession>
<sequence length="186" mass="20677">MARQKQANFQAIGARRTLSERNNHLGRSGLCERKHRVAVLFSCFALACCCCVELSGQPQKNAQRQSSESKAGLHATLKAEHGWYGDDRLETLTFRLMNDSDETLDSATSSWVLVIDDKQAPDPGGQLWMGGKPTGGYDIVRPGTTYQFGKGLSLRQYFPEARDYNVYWKAAGFRSNVVVVRGQAAR</sequence>
<proteinExistence type="predicted"/>
<organism evidence="1 2">
    <name type="scientific">Granulicella aggregans</name>
    <dbReference type="NCBI Taxonomy" id="474949"/>
    <lineage>
        <taxon>Bacteria</taxon>
        <taxon>Pseudomonadati</taxon>
        <taxon>Acidobacteriota</taxon>
        <taxon>Terriglobia</taxon>
        <taxon>Terriglobales</taxon>
        <taxon>Acidobacteriaceae</taxon>
        <taxon>Granulicella</taxon>
    </lineage>
</organism>
<protein>
    <submittedName>
        <fullName evidence="1">Uncharacterized protein</fullName>
    </submittedName>
</protein>
<comment type="caution">
    <text evidence="1">The sequence shown here is derived from an EMBL/GenBank/DDBJ whole genome shotgun (WGS) entry which is preliminary data.</text>
</comment>
<dbReference type="AlphaFoldDB" id="A0A7W8E608"/>
<gene>
    <name evidence="1" type="ORF">HDF16_004902</name>
</gene>
<evidence type="ECO:0000313" key="2">
    <source>
        <dbReference type="Proteomes" id="UP000540989"/>
    </source>
</evidence>
<name>A0A7W8E608_9BACT</name>
<dbReference type="RefSeq" id="WP_184222294.1">
    <property type="nucleotide sequence ID" value="NZ_JACHIP010000010.1"/>
</dbReference>
<keyword evidence="2" id="KW-1185">Reference proteome</keyword>
<dbReference type="Proteomes" id="UP000540989">
    <property type="component" value="Unassembled WGS sequence"/>
</dbReference>